<evidence type="ECO:0000259" key="3">
    <source>
        <dbReference type="PROSITE" id="PS50008"/>
    </source>
</evidence>
<keyword evidence="1" id="KW-0443">Lipid metabolism</keyword>
<feature type="region of interest" description="Disordered" evidence="2">
    <location>
        <begin position="216"/>
        <end position="285"/>
    </location>
</feature>
<feature type="compositionally biased region" description="Basic and acidic residues" evidence="2">
    <location>
        <begin position="647"/>
        <end position="661"/>
    </location>
</feature>
<evidence type="ECO:0000256" key="1">
    <source>
        <dbReference type="RuleBase" id="RU361133"/>
    </source>
</evidence>
<dbReference type="PRINTS" id="PR00390">
    <property type="entry name" value="PHPHLIPASEC"/>
</dbReference>
<dbReference type="Proteomes" id="UP000078544">
    <property type="component" value="Unassembled WGS sequence"/>
</dbReference>
<sequence length="693" mass="76785">MSVFGNSHQSSRGALFNMVGVFTLMKPIRNASSLDTAEKPAELGVSFSNSMHDIIEDLYRDLKGPCDQLSRKAFAAFLRNVQGETLRDDLEQAHYTIGDFRRIWLRDYGADAAGPPPDKDLSKPITNYFINSSHNTYLDGNQLASHSTPEAYKSVLLRGCRCIEIDVWNGEPASFRGRSKSPHSQCSQDPSRTSETNVALAAWESVDKFARQYLGDKPSMHSRSPSAQSRNIADGVSPRTSTLDLPGTSRPVCGRPDSAASLDVGYRQRSRRNSSPPRGEPIVTHGHTLTIPCGFREVCEAIKDSAFANNPLPIIISLEVHADWEQQEVMVQIMKEVWQDLLLTESIENFDPRFRVPTLGDLQRKILVKVKKGPVGMPPLQAEQGVGAGIVHLTAYDSAQHNSDNFLTRSVKSVSQSAPNLPARAPLDDQSLSSETDLQPRRSCVAAPPLVTATASQDRVSIAGPICESLGSLAVYTCSEHFKTFQTTAAKKPAHIFSISEKRILELYQKSRRDVFLHNKNYFMRVYPDKMRVTSSNLDPSLSWRRGVQMAAMNWQHVDAGMMLNEGMFLDEQGWVLKPPGYQSSDKTAESHDEAAADFTLDLSIIVFAGHNIPTMSDDFMEYPRSGSTIRPYVKVDLHVDRSEVANGKEADAHTYKKQTEAGKTSHPSFGQSPQPLTFMGVPKVVPELSFVR</sequence>
<dbReference type="PANTHER" id="PTHR10336:SF82">
    <property type="entry name" value="PHOSPHOINOSITIDE PHOSPHOLIPASE C"/>
    <property type="match status" value="1"/>
</dbReference>
<proteinExistence type="predicted"/>
<accession>A0A167WKA5</accession>
<dbReference type="GO" id="GO:0048015">
    <property type="term" value="P:phosphatidylinositol-mediated signaling"/>
    <property type="evidence" value="ECO:0007669"/>
    <property type="project" value="TreeGrafter"/>
</dbReference>
<dbReference type="SUPFAM" id="SSF51695">
    <property type="entry name" value="PLC-like phosphodiesterases"/>
    <property type="match status" value="1"/>
</dbReference>
<dbReference type="Pfam" id="PF00388">
    <property type="entry name" value="PI-PLC-X"/>
    <property type="match status" value="1"/>
</dbReference>
<evidence type="ECO:0000313" key="4">
    <source>
        <dbReference type="EMBL" id="KZZ88959.1"/>
    </source>
</evidence>
<dbReference type="GO" id="GO:0004435">
    <property type="term" value="F:phosphatidylinositol-4,5-bisphosphate phospholipase C activity"/>
    <property type="evidence" value="ECO:0007669"/>
    <property type="project" value="UniProtKB-EC"/>
</dbReference>
<dbReference type="InterPro" id="IPR001192">
    <property type="entry name" value="PI-PLC_fam"/>
</dbReference>
<dbReference type="EMBL" id="AZGY01000027">
    <property type="protein sequence ID" value="KZZ88959.1"/>
    <property type="molecule type" value="Genomic_DNA"/>
</dbReference>
<dbReference type="STRING" id="1081109.A0A167WKA5"/>
<dbReference type="InterPro" id="IPR000909">
    <property type="entry name" value="PLipase_C_PInositol-sp_X_dom"/>
</dbReference>
<name>A0A167WKA5_9HYPO</name>
<dbReference type="PROSITE" id="PS50008">
    <property type="entry name" value="PIPLC_Y_DOMAIN"/>
    <property type="match status" value="1"/>
</dbReference>
<dbReference type="Pfam" id="PF00387">
    <property type="entry name" value="PI-PLC-Y"/>
    <property type="match status" value="1"/>
</dbReference>
<feature type="region of interest" description="Disordered" evidence="2">
    <location>
        <begin position="418"/>
        <end position="440"/>
    </location>
</feature>
<dbReference type="Gene3D" id="3.20.20.190">
    <property type="entry name" value="Phosphatidylinositol (PI) phosphodiesterase"/>
    <property type="match status" value="2"/>
</dbReference>
<dbReference type="PANTHER" id="PTHR10336">
    <property type="entry name" value="PHOSPHOINOSITIDE-SPECIFIC PHOSPHOLIPASE C FAMILY PROTEIN"/>
    <property type="match status" value="1"/>
</dbReference>
<keyword evidence="1" id="KW-0378">Hydrolase</keyword>
<dbReference type="OrthoDB" id="269822at2759"/>
<keyword evidence="1" id="KW-0442">Lipid degradation</keyword>
<evidence type="ECO:0000256" key="2">
    <source>
        <dbReference type="SAM" id="MobiDB-lite"/>
    </source>
</evidence>
<keyword evidence="5" id="KW-1185">Reference proteome</keyword>
<protein>
    <recommendedName>
        <fullName evidence="1">Phosphoinositide phospholipase C</fullName>
        <ecNumber evidence="1">3.1.4.11</ecNumber>
    </recommendedName>
</protein>
<feature type="region of interest" description="Disordered" evidence="2">
    <location>
        <begin position="174"/>
        <end position="193"/>
    </location>
</feature>
<feature type="region of interest" description="Disordered" evidence="2">
    <location>
        <begin position="647"/>
        <end position="676"/>
    </location>
</feature>
<dbReference type="SMART" id="SM00149">
    <property type="entry name" value="PLCYc"/>
    <property type="match status" value="1"/>
</dbReference>
<dbReference type="PROSITE" id="PS50007">
    <property type="entry name" value="PIPLC_X_DOMAIN"/>
    <property type="match status" value="1"/>
</dbReference>
<dbReference type="EC" id="3.1.4.11" evidence="1"/>
<gene>
    <name evidence="4" type="ORF">AAL_07902</name>
</gene>
<dbReference type="InterPro" id="IPR001711">
    <property type="entry name" value="PLipase_C_Pinositol-sp_Y"/>
</dbReference>
<feature type="domain" description="PI-PLC Y-box" evidence="3">
    <location>
        <begin position="470"/>
        <end position="580"/>
    </location>
</feature>
<comment type="catalytic activity">
    <reaction evidence="1">
        <text>a 1,2-diacyl-sn-glycero-3-phospho-(1D-myo-inositol-4,5-bisphosphate) + H2O = 1D-myo-inositol 1,4,5-trisphosphate + a 1,2-diacyl-sn-glycerol + H(+)</text>
        <dbReference type="Rhea" id="RHEA:33179"/>
        <dbReference type="ChEBI" id="CHEBI:15377"/>
        <dbReference type="ChEBI" id="CHEBI:15378"/>
        <dbReference type="ChEBI" id="CHEBI:17815"/>
        <dbReference type="ChEBI" id="CHEBI:58456"/>
        <dbReference type="ChEBI" id="CHEBI:203600"/>
        <dbReference type="EC" id="3.1.4.11"/>
    </reaction>
</comment>
<reference evidence="4 5" key="1">
    <citation type="journal article" date="2016" name="Genome Biol. Evol.">
        <title>Divergent and convergent evolution of fungal pathogenicity.</title>
        <authorList>
            <person name="Shang Y."/>
            <person name="Xiao G."/>
            <person name="Zheng P."/>
            <person name="Cen K."/>
            <person name="Zhan S."/>
            <person name="Wang C."/>
        </authorList>
    </citation>
    <scope>NUCLEOTIDE SEQUENCE [LARGE SCALE GENOMIC DNA]</scope>
    <source>
        <strain evidence="4 5">RCEF 2490</strain>
    </source>
</reference>
<dbReference type="GO" id="GO:0016042">
    <property type="term" value="P:lipid catabolic process"/>
    <property type="evidence" value="ECO:0007669"/>
    <property type="project" value="UniProtKB-KW"/>
</dbReference>
<dbReference type="SMART" id="SM00148">
    <property type="entry name" value="PLCXc"/>
    <property type="match status" value="1"/>
</dbReference>
<feature type="compositionally biased region" description="Polar residues" evidence="2">
    <location>
        <begin position="182"/>
        <end position="193"/>
    </location>
</feature>
<dbReference type="GO" id="GO:0051209">
    <property type="term" value="P:release of sequestered calcium ion into cytosol"/>
    <property type="evidence" value="ECO:0007669"/>
    <property type="project" value="TreeGrafter"/>
</dbReference>
<dbReference type="InterPro" id="IPR017946">
    <property type="entry name" value="PLC-like_Pdiesterase_TIM-brl"/>
</dbReference>
<organism evidence="4 5">
    <name type="scientific">Moelleriella libera RCEF 2490</name>
    <dbReference type="NCBI Taxonomy" id="1081109"/>
    <lineage>
        <taxon>Eukaryota</taxon>
        <taxon>Fungi</taxon>
        <taxon>Dikarya</taxon>
        <taxon>Ascomycota</taxon>
        <taxon>Pezizomycotina</taxon>
        <taxon>Sordariomycetes</taxon>
        <taxon>Hypocreomycetidae</taxon>
        <taxon>Hypocreales</taxon>
        <taxon>Clavicipitaceae</taxon>
        <taxon>Moelleriella</taxon>
    </lineage>
</organism>
<comment type="caution">
    <text evidence="4">The sequence shown here is derived from an EMBL/GenBank/DDBJ whole genome shotgun (WGS) entry which is preliminary data.</text>
</comment>
<feature type="compositionally biased region" description="Polar residues" evidence="2">
    <location>
        <begin position="662"/>
        <end position="676"/>
    </location>
</feature>
<feature type="compositionally biased region" description="Polar residues" evidence="2">
    <location>
        <begin position="221"/>
        <end position="231"/>
    </location>
</feature>
<evidence type="ECO:0000313" key="5">
    <source>
        <dbReference type="Proteomes" id="UP000078544"/>
    </source>
</evidence>
<dbReference type="AlphaFoldDB" id="A0A167WKA5"/>